<sequence>MPTCKLTAGGSQTSILCTDSRKCVSHWSRRCIASDAQVARKCTQVYLKCVAGGHRKICVPSADTGCVPVANRKEVSAVTCVQTNPVACTLDLVSQVSAGICEHQGTLLRFHIS</sequence>
<accession>B0D265</accession>
<name>B0D265_LACBS</name>
<proteinExistence type="predicted"/>
<gene>
    <name evidence="1" type="ORF">LACBIDRAFT_315345</name>
</gene>
<protein>
    <submittedName>
        <fullName evidence="1">Predicted protein</fullName>
    </submittedName>
</protein>
<dbReference type="HOGENOM" id="CLU_2133936_0_0_1"/>
<evidence type="ECO:0000313" key="1">
    <source>
        <dbReference type="EMBL" id="EDR10689.1"/>
    </source>
</evidence>
<dbReference type="EMBL" id="DS547096">
    <property type="protein sequence ID" value="EDR10689.1"/>
    <property type="molecule type" value="Genomic_DNA"/>
</dbReference>
<evidence type="ECO:0000313" key="2">
    <source>
        <dbReference type="Proteomes" id="UP000001194"/>
    </source>
</evidence>
<dbReference type="InParanoid" id="B0D265"/>
<reference evidence="1 2" key="1">
    <citation type="journal article" date="2008" name="Nature">
        <title>The genome of Laccaria bicolor provides insights into mycorrhizal symbiosis.</title>
        <authorList>
            <person name="Martin F."/>
            <person name="Aerts A."/>
            <person name="Ahren D."/>
            <person name="Brun A."/>
            <person name="Danchin E.G.J."/>
            <person name="Duchaussoy F."/>
            <person name="Gibon J."/>
            <person name="Kohler A."/>
            <person name="Lindquist E."/>
            <person name="Pereda V."/>
            <person name="Salamov A."/>
            <person name="Shapiro H.J."/>
            <person name="Wuyts J."/>
            <person name="Blaudez D."/>
            <person name="Buee M."/>
            <person name="Brokstein P."/>
            <person name="Canbaeck B."/>
            <person name="Cohen D."/>
            <person name="Courty P.E."/>
            <person name="Coutinho P.M."/>
            <person name="Delaruelle C."/>
            <person name="Detter J.C."/>
            <person name="Deveau A."/>
            <person name="DiFazio S."/>
            <person name="Duplessis S."/>
            <person name="Fraissinet-Tachet L."/>
            <person name="Lucic E."/>
            <person name="Frey-Klett P."/>
            <person name="Fourrey C."/>
            <person name="Feussner I."/>
            <person name="Gay G."/>
            <person name="Grimwood J."/>
            <person name="Hoegger P.J."/>
            <person name="Jain P."/>
            <person name="Kilaru S."/>
            <person name="Labbe J."/>
            <person name="Lin Y.C."/>
            <person name="Legue V."/>
            <person name="Le Tacon F."/>
            <person name="Marmeisse R."/>
            <person name="Melayah D."/>
            <person name="Montanini B."/>
            <person name="Muratet M."/>
            <person name="Nehls U."/>
            <person name="Niculita-Hirzel H."/>
            <person name="Oudot-Le Secq M.P."/>
            <person name="Peter M."/>
            <person name="Quesneville H."/>
            <person name="Rajashekar B."/>
            <person name="Reich M."/>
            <person name="Rouhier N."/>
            <person name="Schmutz J."/>
            <person name="Yin T."/>
            <person name="Chalot M."/>
            <person name="Henrissat B."/>
            <person name="Kuees U."/>
            <person name="Lucas S."/>
            <person name="Van de Peer Y."/>
            <person name="Podila G.K."/>
            <person name="Polle A."/>
            <person name="Pukkila P.J."/>
            <person name="Richardson P.M."/>
            <person name="Rouze P."/>
            <person name="Sanders I.R."/>
            <person name="Stajich J.E."/>
            <person name="Tunlid A."/>
            <person name="Tuskan G."/>
            <person name="Grigoriev I.V."/>
        </authorList>
    </citation>
    <scope>NUCLEOTIDE SEQUENCE [LARGE SCALE GENOMIC DNA]</scope>
    <source>
        <strain evidence="2">S238N-H82 / ATCC MYA-4686</strain>
    </source>
</reference>
<dbReference type="KEGG" id="lbc:LACBIDRAFT_315345"/>
<dbReference type="AlphaFoldDB" id="B0D265"/>
<keyword evidence="2" id="KW-1185">Reference proteome</keyword>
<dbReference type="OrthoDB" id="3088084at2759"/>
<organism evidence="2">
    <name type="scientific">Laccaria bicolor (strain S238N-H82 / ATCC MYA-4686)</name>
    <name type="common">Bicoloured deceiver</name>
    <name type="synonym">Laccaria laccata var. bicolor</name>
    <dbReference type="NCBI Taxonomy" id="486041"/>
    <lineage>
        <taxon>Eukaryota</taxon>
        <taxon>Fungi</taxon>
        <taxon>Dikarya</taxon>
        <taxon>Basidiomycota</taxon>
        <taxon>Agaricomycotina</taxon>
        <taxon>Agaricomycetes</taxon>
        <taxon>Agaricomycetidae</taxon>
        <taxon>Agaricales</taxon>
        <taxon>Agaricineae</taxon>
        <taxon>Hydnangiaceae</taxon>
        <taxon>Laccaria</taxon>
    </lineage>
</organism>
<dbReference type="Proteomes" id="UP000001194">
    <property type="component" value="Unassembled WGS sequence"/>
</dbReference>
<dbReference type="GeneID" id="6073777"/>
<dbReference type="RefSeq" id="XP_001877990.1">
    <property type="nucleotide sequence ID" value="XM_001877955.1"/>
</dbReference>